<dbReference type="AlphaFoldDB" id="A0A9X1V5V2"/>
<keyword evidence="1" id="KW-1133">Transmembrane helix</keyword>
<proteinExistence type="predicted"/>
<evidence type="ECO:0000313" key="2">
    <source>
        <dbReference type="EMBL" id="MCH4824673.1"/>
    </source>
</evidence>
<sequence>MKLGEIIFYLAVSLIGITFLYQLLKIMLKGTKAEREYEKRINESLADEYIIDPETGAKLTLEEAESGHWISHDNEYITIPEKEIEKLHTEEQKEAERAINLLRESREYKRYRFSESELEILENTKILSKYDDWSYSDCFKIKYCDGYIFMPAVVLIDKVPGYFETTYHESQIMIWVKLESNLGHYYLREKTATQKFLDIFKNDDDLKMRGYESFTIKKSENHFKVNQTLKKLKGAKGLEIEIIENNLFLKTMKFINVEELLLMKRLVKNVS</sequence>
<reference evidence="2" key="1">
    <citation type="submission" date="2022-03" db="EMBL/GenBank/DDBJ databases">
        <title>Gramella crocea sp. nov., isolated from activated sludge of a seafood processing plant.</title>
        <authorList>
            <person name="Zhang X."/>
        </authorList>
    </citation>
    <scope>NUCLEOTIDE SEQUENCE</scope>
    <source>
        <strain evidence="2">YJ019</strain>
    </source>
</reference>
<evidence type="ECO:0000256" key="1">
    <source>
        <dbReference type="SAM" id="Phobius"/>
    </source>
</evidence>
<dbReference type="RefSeq" id="WP_240714836.1">
    <property type="nucleotide sequence ID" value="NZ_JAKVTV010000024.1"/>
</dbReference>
<gene>
    <name evidence="2" type="ORF">ML462_15995</name>
</gene>
<keyword evidence="3" id="KW-1185">Reference proteome</keyword>
<organism evidence="2 3">
    <name type="scientific">Christiangramia lutea</name>
    <dbReference type="NCBI Taxonomy" id="1607951"/>
    <lineage>
        <taxon>Bacteria</taxon>
        <taxon>Pseudomonadati</taxon>
        <taxon>Bacteroidota</taxon>
        <taxon>Flavobacteriia</taxon>
        <taxon>Flavobacteriales</taxon>
        <taxon>Flavobacteriaceae</taxon>
        <taxon>Christiangramia</taxon>
    </lineage>
</organism>
<keyword evidence="1" id="KW-0812">Transmembrane</keyword>
<accession>A0A9X1V5V2</accession>
<evidence type="ECO:0000313" key="3">
    <source>
        <dbReference type="Proteomes" id="UP001139226"/>
    </source>
</evidence>
<feature type="transmembrane region" description="Helical" evidence="1">
    <location>
        <begin position="6"/>
        <end position="24"/>
    </location>
</feature>
<dbReference type="EMBL" id="JAKVTV010000024">
    <property type="protein sequence ID" value="MCH4824673.1"/>
    <property type="molecule type" value="Genomic_DNA"/>
</dbReference>
<keyword evidence="1" id="KW-0472">Membrane</keyword>
<comment type="caution">
    <text evidence="2">The sequence shown here is derived from an EMBL/GenBank/DDBJ whole genome shotgun (WGS) entry which is preliminary data.</text>
</comment>
<dbReference type="Proteomes" id="UP001139226">
    <property type="component" value="Unassembled WGS sequence"/>
</dbReference>
<protein>
    <submittedName>
        <fullName evidence="2">Uncharacterized protein</fullName>
    </submittedName>
</protein>
<name>A0A9X1V5V2_9FLAO</name>